<organism evidence="2 3">
    <name type="scientific">Panagrolaimus davidi</name>
    <dbReference type="NCBI Taxonomy" id="227884"/>
    <lineage>
        <taxon>Eukaryota</taxon>
        <taxon>Metazoa</taxon>
        <taxon>Ecdysozoa</taxon>
        <taxon>Nematoda</taxon>
        <taxon>Chromadorea</taxon>
        <taxon>Rhabditida</taxon>
        <taxon>Tylenchina</taxon>
        <taxon>Panagrolaimomorpha</taxon>
        <taxon>Panagrolaimoidea</taxon>
        <taxon>Panagrolaimidae</taxon>
        <taxon>Panagrolaimus</taxon>
    </lineage>
</organism>
<name>A0A914P5K4_9BILA</name>
<sequence>MVEDLSNLQPNQIGKEKDAKQLFGGSAFVFENPFEFPRQQENGQSQEPEIGQFKASQRLLNPKQTDQANHQRPLLEHNGKLRVSFLMS</sequence>
<reference evidence="3" key="1">
    <citation type="submission" date="2022-11" db="UniProtKB">
        <authorList>
            <consortium name="WormBaseParasite"/>
        </authorList>
    </citation>
    <scope>IDENTIFICATION</scope>
</reference>
<evidence type="ECO:0000313" key="2">
    <source>
        <dbReference type="Proteomes" id="UP000887578"/>
    </source>
</evidence>
<dbReference type="WBParaSite" id="PDA_v2.g13200.t1">
    <property type="protein sequence ID" value="PDA_v2.g13200.t1"/>
    <property type="gene ID" value="PDA_v2.g13200"/>
</dbReference>
<accession>A0A914P5K4</accession>
<dbReference type="Proteomes" id="UP000887578">
    <property type="component" value="Unplaced"/>
</dbReference>
<protein>
    <submittedName>
        <fullName evidence="3">Uncharacterized protein</fullName>
    </submittedName>
</protein>
<keyword evidence="2" id="KW-1185">Reference proteome</keyword>
<proteinExistence type="predicted"/>
<dbReference type="AlphaFoldDB" id="A0A914P5K4"/>
<feature type="region of interest" description="Disordered" evidence="1">
    <location>
        <begin position="34"/>
        <end position="55"/>
    </location>
</feature>
<evidence type="ECO:0000313" key="3">
    <source>
        <dbReference type="WBParaSite" id="PDA_v2.g13200.t1"/>
    </source>
</evidence>
<evidence type="ECO:0000256" key="1">
    <source>
        <dbReference type="SAM" id="MobiDB-lite"/>
    </source>
</evidence>